<keyword evidence="4" id="KW-0804">Transcription</keyword>
<dbReference type="SUPFAM" id="SSF48498">
    <property type="entry name" value="Tetracyclin repressor-like, C-terminal domain"/>
    <property type="match status" value="1"/>
</dbReference>
<dbReference type="Proteomes" id="UP000526734">
    <property type="component" value="Unassembled WGS sequence"/>
</dbReference>
<dbReference type="InterPro" id="IPR039538">
    <property type="entry name" value="BetI_C"/>
</dbReference>
<dbReference type="PANTHER" id="PTHR30055:SF234">
    <property type="entry name" value="HTH-TYPE TRANSCRIPTIONAL REGULATOR BETI"/>
    <property type="match status" value="1"/>
</dbReference>
<keyword evidence="9" id="KW-1185">Reference proteome</keyword>
<evidence type="ECO:0000259" key="7">
    <source>
        <dbReference type="PROSITE" id="PS50977"/>
    </source>
</evidence>
<dbReference type="InterPro" id="IPR009057">
    <property type="entry name" value="Homeodomain-like_sf"/>
</dbReference>
<evidence type="ECO:0000256" key="2">
    <source>
        <dbReference type="ARBA" id="ARBA00023015"/>
    </source>
</evidence>
<dbReference type="PROSITE" id="PS50977">
    <property type="entry name" value="HTH_TETR_2"/>
    <property type="match status" value="1"/>
</dbReference>
<feature type="DNA-binding region" description="H-T-H motif" evidence="5">
    <location>
        <begin position="34"/>
        <end position="53"/>
    </location>
</feature>
<dbReference type="InterPro" id="IPR050109">
    <property type="entry name" value="HTH-type_TetR-like_transc_reg"/>
</dbReference>
<dbReference type="Pfam" id="PF00440">
    <property type="entry name" value="TetR_N"/>
    <property type="match status" value="1"/>
</dbReference>
<evidence type="ECO:0000313" key="9">
    <source>
        <dbReference type="Proteomes" id="UP000526734"/>
    </source>
</evidence>
<dbReference type="AlphaFoldDB" id="A0A7W3W6S8"/>
<evidence type="ECO:0000256" key="1">
    <source>
        <dbReference type="ARBA" id="ARBA00022491"/>
    </source>
</evidence>
<sequence length="225" mass="24761">MARLTRAESAARTRRLLLDAAEKVFADRGFTDATLDQIADQAGFSRGAVYANYANKAELFLALLDRWLADDIAEGSDLQERHGTPEAAIEALRGHGGNRFADRRRYLLITEFRLYALRHPDVADRLRDYENSSREWYRTAVANAFGQAGVAPPASPDAIALMVLALENGIATLAHTDPQAIPQHSFLDSLQLLTEALTALAKTHDAEVSKASGKRSRRKDSDPES</sequence>
<evidence type="ECO:0000256" key="3">
    <source>
        <dbReference type="ARBA" id="ARBA00023125"/>
    </source>
</evidence>
<dbReference type="Gene3D" id="1.10.357.10">
    <property type="entry name" value="Tetracycline Repressor, domain 2"/>
    <property type="match status" value="1"/>
</dbReference>
<keyword evidence="1" id="KW-0678">Repressor</keyword>
<dbReference type="PANTHER" id="PTHR30055">
    <property type="entry name" value="HTH-TYPE TRANSCRIPTIONAL REGULATOR RUTR"/>
    <property type="match status" value="1"/>
</dbReference>
<comment type="caution">
    <text evidence="8">The sequence shown here is derived from an EMBL/GenBank/DDBJ whole genome shotgun (WGS) entry which is preliminary data.</text>
</comment>
<keyword evidence="3 5" id="KW-0238">DNA-binding</keyword>
<keyword evidence="2" id="KW-0805">Transcription regulation</keyword>
<dbReference type="EMBL" id="JACGZW010000023">
    <property type="protein sequence ID" value="MBB1159845.1"/>
    <property type="molecule type" value="Genomic_DNA"/>
</dbReference>
<proteinExistence type="predicted"/>
<feature type="region of interest" description="Disordered" evidence="6">
    <location>
        <begin position="205"/>
        <end position="225"/>
    </location>
</feature>
<dbReference type="PRINTS" id="PR00455">
    <property type="entry name" value="HTHTETR"/>
</dbReference>
<evidence type="ECO:0000256" key="5">
    <source>
        <dbReference type="PROSITE-ProRule" id="PRU00335"/>
    </source>
</evidence>
<feature type="domain" description="HTH tetR-type" evidence="7">
    <location>
        <begin position="11"/>
        <end position="71"/>
    </location>
</feature>
<dbReference type="InterPro" id="IPR036271">
    <property type="entry name" value="Tet_transcr_reg_TetR-rel_C_sf"/>
</dbReference>
<dbReference type="InterPro" id="IPR001647">
    <property type="entry name" value="HTH_TetR"/>
</dbReference>
<dbReference type="GO" id="GO:0000976">
    <property type="term" value="F:transcription cis-regulatory region binding"/>
    <property type="evidence" value="ECO:0007669"/>
    <property type="project" value="TreeGrafter"/>
</dbReference>
<accession>A0A7W3W6S8</accession>
<reference evidence="8 9" key="1">
    <citation type="submission" date="2020-08" db="EMBL/GenBank/DDBJ databases">
        <title>Amycolatopsis sp. nov. DR6-1 isolated from Dendrobium heterocarpum.</title>
        <authorList>
            <person name="Tedsree N."/>
            <person name="Kuncharoen N."/>
            <person name="Likhitwitayawuid K."/>
            <person name="Tanasupawat S."/>
        </authorList>
    </citation>
    <scope>NUCLEOTIDE SEQUENCE [LARGE SCALE GENOMIC DNA]</scope>
    <source>
        <strain evidence="8 9">DR6-1</strain>
    </source>
</reference>
<organism evidence="8 9">
    <name type="scientific">Amycolatopsis dendrobii</name>
    <dbReference type="NCBI Taxonomy" id="2760662"/>
    <lineage>
        <taxon>Bacteria</taxon>
        <taxon>Bacillati</taxon>
        <taxon>Actinomycetota</taxon>
        <taxon>Actinomycetes</taxon>
        <taxon>Pseudonocardiales</taxon>
        <taxon>Pseudonocardiaceae</taxon>
        <taxon>Amycolatopsis</taxon>
    </lineage>
</organism>
<dbReference type="Pfam" id="PF13977">
    <property type="entry name" value="TetR_C_6"/>
    <property type="match status" value="1"/>
</dbReference>
<evidence type="ECO:0000313" key="8">
    <source>
        <dbReference type="EMBL" id="MBB1159845.1"/>
    </source>
</evidence>
<dbReference type="RefSeq" id="WP_182896496.1">
    <property type="nucleotide sequence ID" value="NZ_JACGZW010000023.1"/>
</dbReference>
<protein>
    <submittedName>
        <fullName evidence="8">TetR family transcriptional regulator</fullName>
    </submittedName>
</protein>
<dbReference type="GO" id="GO:0003700">
    <property type="term" value="F:DNA-binding transcription factor activity"/>
    <property type="evidence" value="ECO:0007669"/>
    <property type="project" value="TreeGrafter"/>
</dbReference>
<evidence type="ECO:0000256" key="4">
    <source>
        <dbReference type="ARBA" id="ARBA00023163"/>
    </source>
</evidence>
<name>A0A7W3W6S8_9PSEU</name>
<evidence type="ECO:0000256" key="6">
    <source>
        <dbReference type="SAM" id="MobiDB-lite"/>
    </source>
</evidence>
<gene>
    <name evidence="8" type="ORF">H4281_42445</name>
</gene>
<dbReference type="SUPFAM" id="SSF46689">
    <property type="entry name" value="Homeodomain-like"/>
    <property type="match status" value="1"/>
</dbReference>